<dbReference type="GeneID" id="9743047"/>
<name>E1RHY7_METP4</name>
<dbReference type="KEGG" id="mpi:Mpet_0598"/>
<sequence length="199" mass="21240">MGIGVHHGSEGFTGLEAALVLVAFIVVAAVFSYVILGAGFFSVQKSQQVIYSAVEESSSPLILENPIYGLKNESSGKISSLVMTIGKKYGTGNPLDISKITVIWSDEDNVVTIPKSDPLYSDNPASGTWGITDKQGDPEFPLYLESGEYATLAISLSPENEISGKKSFSFELITTGNTLSFSSIVPQKIDTVTTLYQNG</sequence>
<dbReference type="AlphaFoldDB" id="E1RHY7"/>
<dbReference type="PANTHER" id="PTHR35903:SF1">
    <property type="entry name" value="FLAGELLIN B1"/>
    <property type="match status" value="1"/>
</dbReference>
<dbReference type="NCBIfam" id="TIGR02537">
    <property type="entry name" value="arch_flag_Nterm"/>
    <property type="match status" value="1"/>
</dbReference>
<comment type="function">
    <text evidence="4">Flagellin is the subunit protein which polymerizes to form the filaments of archaeal flagella.</text>
</comment>
<evidence type="ECO:0000256" key="3">
    <source>
        <dbReference type="ARBA" id="ARBA00022440"/>
    </source>
</evidence>
<accession>E1RHY7</accession>
<dbReference type="HOGENOM" id="CLU_084671_1_0_2"/>
<keyword evidence="7" id="KW-1185">Reference proteome</keyword>
<keyword evidence="6" id="KW-0282">Flagellum</keyword>
<evidence type="ECO:0000313" key="6">
    <source>
        <dbReference type="EMBL" id="ADN35372.1"/>
    </source>
</evidence>
<dbReference type="STRING" id="679926.Mpet_0598"/>
<keyword evidence="5" id="KW-1133">Transmembrane helix</keyword>
<dbReference type="EMBL" id="CP002117">
    <property type="protein sequence ID" value="ADN35372.1"/>
    <property type="molecule type" value="Genomic_DNA"/>
</dbReference>
<evidence type="ECO:0000256" key="4">
    <source>
        <dbReference type="RuleBase" id="RU361282"/>
    </source>
</evidence>
<dbReference type="Pfam" id="PF01917">
    <property type="entry name" value="Flagellin_arch-type"/>
    <property type="match status" value="1"/>
</dbReference>
<evidence type="ECO:0000256" key="1">
    <source>
        <dbReference type="ARBA" id="ARBA00004618"/>
    </source>
</evidence>
<dbReference type="Proteomes" id="UP000006565">
    <property type="component" value="Chromosome"/>
</dbReference>
<dbReference type="OrthoDB" id="373588at2157"/>
<organism evidence="6 7">
    <name type="scientific">Methanolacinia petrolearia (strain DSM 11571 / OCM 486 / SEBR 4847)</name>
    <name type="common">Methanoplanus petrolearius</name>
    <dbReference type="NCBI Taxonomy" id="679926"/>
    <lineage>
        <taxon>Archaea</taxon>
        <taxon>Methanobacteriati</taxon>
        <taxon>Methanobacteriota</taxon>
        <taxon>Stenosarchaea group</taxon>
        <taxon>Methanomicrobia</taxon>
        <taxon>Methanomicrobiales</taxon>
        <taxon>Methanomicrobiaceae</taxon>
        <taxon>Methanolacinia</taxon>
    </lineage>
</organism>
<feature type="transmembrane region" description="Helical" evidence="5">
    <location>
        <begin position="17"/>
        <end position="41"/>
    </location>
</feature>
<dbReference type="GO" id="GO:0005198">
    <property type="term" value="F:structural molecule activity"/>
    <property type="evidence" value="ECO:0007669"/>
    <property type="project" value="InterPro"/>
</dbReference>
<keyword evidence="3 4" id="KW-0974">Archaeal flagellum</keyword>
<protein>
    <recommendedName>
        <fullName evidence="4">Flagellin</fullName>
    </recommendedName>
</protein>
<evidence type="ECO:0000313" key="7">
    <source>
        <dbReference type="Proteomes" id="UP000006565"/>
    </source>
</evidence>
<keyword evidence="5" id="KW-0472">Membrane</keyword>
<keyword evidence="6" id="KW-0969">Cilium</keyword>
<dbReference type="GO" id="GO:0097589">
    <property type="term" value="C:archaeal-type flagellum"/>
    <property type="evidence" value="ECO:0007669"/>
    <property type="project" value="UniProtKB-SubCell"/>
</dbReference>
<comment type="subcellular location">
    <subcellularLocation>
        <location evidence="1 4">Archaeal flagellum</location>
    </subcellularLocation>
</comment>
<proteinExistence type="inferred from homology"/>
<dbReference type="RefSeq" id="WP_013328550.1">
    <property type="nucleotide sequence ID" value="NC_014507.1"/>
</dbReference>
<dbReference type="GO" id="GO:0097588">
    <property type="term" value="P:archaeal or bacterial-type flagellum-dependent cell motility"/>
    <property type="evidence" value="ECO:0007669"/>
    <property type="project" value="InterPro"/>
</dbReference>
<comment type="similarity">
    <text evidence="2 4">Belongs to the archaeal flagellin family.</text>
</comment>
<dbReference type="eggNOG" id="arCOG01829">
    <property type="taxonomic scope" value="Archaea"/>
</dbReference>
<gene>
    <name evidence="6" type="ordered locus">Mpet_0598</name>
</gene>
<keyword evidence="5" id="KW-0812">Transmembrane</keyword>
<evidence type="ECO:0000256" key="5">
    <source>
        <dbReference type="SAM" id="Phobius"/>
    </source>
</evidence>
<dbReference type="InterPro" id="IPR013373">
    <property type="entry name" value="Flagellin/pilin_N_arc"/>
</dbReference>
<reference evidence="6 7" key="1">
    <citation type="journal article" date="2010" name="Stand. Genomic Sci.">
        <title>Complete genome sequence of Methanoplanus petrolearius type strain (SEBR 4847).</title>
        <authorList>
            <person name="Brambilla E."/>
            <person name="Djao O.D."/>
            <person name="Daligault H."/>
            <person name="Lapidus A."/>
            <person name="Lucas S."/>
            <person name="Hammon N."/>
            <person name="Nolan M."/>
            <person name="Tice H."/>
            <person name="Cheng J.F."/>
            <person name="Han C."/>
            <person name="Tapia R."/>
            <person name="Goodwin L."/>
            <person name="Pitluck S."/>
            <person name="Liolios K."/>
            <person name="Ivanova N."/>
            <person name="Mavromatis K."/>
            <person name="Mikhailova N."/>
            <person name="Pati A."/>
            <person name="Chen A."/>
            <person name="Palaniappan K."/>
            <person name="Land M."/>
            <person name="Hauser L."/>
            <person name="Chang Y.J."/>
            <person name="Jeffries C.D."/>
            <person name="Rohde M."/>
            <person name="Spring S."/>
            <person name="Sikorski J."/>
            <person name="Goker M."/>
            <person name="Woyke T."/>
            <person name="Bristow J."/>
            <person name="Eisen J.A."/>
            <person name="Markowitz V."/>
            <person name="Hugenholtz P."/>
            <person name="Kyrpides N.C."/>
            <person name="Klenk H.P."/>
        </authorList>
    </citation>
    <scope>NUCLEOTIDE SEQUENCE [LARGE SCALE GENOMIC DNA]</scope>
    <source>
        <strain evidence="7">DSM 11571 / OCM 486 / SEBR 4847</strain>
    </source>
</reference>
<evidence type="ECO:0000256" key="2">
    <source>
        <dbReference type="ARBA" id="ARBA00010256"/>
    </source>
</evidence>
<keyword evidence="6" id="KW-0966">Cell projection</keyword>
<dbReference type="PANTHER" id="PTHR35903">
    <property type="entry name" value="FLAGELLIN B1"/>
    <property type="match status" value="1"/>
</dbReference>
<dbReference type="InterPro" id="IPR002774">
    <property type="entry name" value="Flagellin_arc-type"/>
</dbReference>